<organism evidence="2 3">
    <name type="scientific">Candidatus [Bacteroides] periocalifornicus</name>
    <dbReference type="NCBI Taxonomy" id="1702214"/>
    <lineage>
        <taxon>Bacteria</taxon>
        <taxon>Pseudomonadati</taxon>
        <taxon>Bacteroidota</taxon>
    </lineage>
</organism>
<gene>
    <name evidence="2" type="ORF">AL399_08490</name>
</gene>
<protein>
    <submittedName>
        <fullName evidence="2">Uncharacterized protein</fullName>
    </submittedName>
</protein>
<dbReference type="PATRIC" id="fig|1702214.3.peg.1849"/>
<feature type="transmembrane region" description="Helical" evidence="1">
    <location>
        <begin position="21"/>
        <end position="43"/>
    </location>
</feature>
<keyword evidence="1" id="KW-1133">Transmembrane helix</keyword>
<keyword evidence="1" id="KW-0812">Transmembrane</keyword>
<evidence type="ECO:0000313" key="2">
    <source>
        <dbReference type="EMBL" id="KQM08218.1"/>
    </source>
</evidence>
<keyword evidence="3" id="KW-1185">Reference proteome</keyword>
<dbReference type="EMBL" id="LIIK01000054">
    <property type="protein sequence ID" value="KQM08218.1"/>
    <property type="molecule type" value="Genomic_DNA"/>
</dbReference>
<feature type="non-terminal residue" evidence="2">
    <location>
        <position position="1"/>
    </location>
</feature>
<proteinExistence type="predicted"/>
<sequence length="86" mass="9599">QRRRYGVGTAKVRRWWWHGPYFPLFTQIASSTIPAMLDVFFGWKMGILTPENGRRASQRGVAAGWARGNSKSVAASRAATLLGKCM</sequence>
<evidence type="ECO:0000256" key="1">
    <source>
        <dbReference type="SAM" id="Phobius"/>
    </source>
</evidence>
<reference evidence="2" key="1">
    <citation type="submission" date="2015-08" db="EMBL/GenBank/DDBJ databases">
        <title>Candidatus Bacteriodes Periocalifornicus.</title>
        <authorList>
            <person name="McLean J.S."/>
            <person name="Kelley S."/>
        </authorList>
    </citation>
    <scope>NUCLEOTIDE SEQUENCE [LARGE SCALE GENOMIC DNA]</scope>
    <source>
        <strain evidence="2">12B</strain>
    </source>
</reference>
<evidence type="ECO:0000313" key="3">
    <source>
        <dbReference type="Proteomes" id="UP000054172"/>
    </source>
</evidence>
<accession>A0A0Q4B6T0</accession>
<name>A0A0Q4B6T0_9BACT</name>
<dbReference type="AlphaFoldDB" id="A0A0Q4B6T0"/>
<comment type="caution">
    <text evidence="2">The sequence shown here is derived from an EMBL/GenBank/DDBJ whole genome shotgun (WGS) entry which is preliminary data.</text>
</comment>
<keyword evidence="1" id="KW-0472">Membrane</keyword>
<dbReference type="Proteomes" id="UP000054172">
    <property type="component" value="Unassembled WGS sequence"/>
</dbReference>